<dbReference type="UniPathway" id="UPA00276">
    <property type="reaction ID" value="UER00406"/>
</dbReference>
<dbReference type="FunFam" id="3.40.50.620:FF:000021">
    <property type="entry name" value="Riboflavin biosynthesis protein"/>
    <property type="match status" value="1"/>
</dbReference>
<evidence type="ECO:0000259" key="16">
    <source>
        <dbReference type="SMART" id="SM00904"/>
    </source>
</evidence>
<keyword evidence="8 15" id="KW-0547">Nucleotide-binding</keyword>
<dbReference type="GO" id="GO:0008531">
    <property type="term" value="F:riboflavin kinase activity"/>
    <property type="evidence" value="ECO:0007669"/>
    <property type="project" value="UniProtKB-UniRule"/>
</dbReference>
<dbReference type="InterPro" id="IPR023465">
    <property type="entry name" value="Riboflavin_kinase_dom_sf"/>
</dbReference>
<evidence type="ECO:0000256" key="13">
    <source>
        <dbReference type="ARBA" id="ARBA00047880"/>
    </source>
</evidence>
<dbReference type="NCBIfam" id="NF004160">
    <property type="entry name" value="PRK05627.1-3"/>
    <property type="match status" value="1"/>
</dbReference>
<evidence type="ECO:0000256" key="11">
    <source>
        <dbReference type="ARBA" id="ARBA00022840"/>
    </source>
</evidence>
<evidence type="ECO:0000256" key="3">
    <source>
        <dbReference type="ARBA" id="ARBA00005201"/>
    </source>
</evidence>
<dbReference type="Pfam" id="PF01687">
    <property type="entry name" value="Flavokinase"/>
    <property type="match status" value="1"/>
</dbReference>
<evidence type="ECO:0000256" key="12">
    <source>
        <dbReference type="ARBA" id="ARBA00023268"/>
    </source>
</evidence>
<sequence length="336" mass="37775">MKIIRDLQALTTPPRETVLTIGNFDGVHLGHREIFRRVVRKARSIGGTAAVLTFDPHPLKILAPEQAPKMLNTRAEKELLIAASRIDLLVCLPFTRELSLLTAEEFVQEVLVEKLAVRHLIVGYDYAFGRGRLGNLRFLQEQGRKIGFTVEVLEPLAEHNVVYSSSLVRNMISAGDVAGVVRFLGRHYTLEGVVAHGAERGRKLGFPTANLVTEKELLPIPGVYAVKVRRGRELYDGVLNIGWNPTFGNQEVTVEVHLLDFSGDLYGETLRVYFYQRLRNEKRFPSLVELCQAIAADIAAAREILGRRRLITYREYLDTITEPEPPGSGLGEWHED</sequence>
<comment type="function">
    <text evidence="1">Catalyzes the phosphorylation of riboflavin to FMN followed by the adenylation of FMN to FAD.</text>
</comment>
<dbReference type="OrthoDB" id="9803667at2"/>
<evidence type="ECO:0000256" key="14">
    <source>
        <dbReference type="ARBA" id="ARBA00049494"/>
    </source>
</evidence>
<evidence type="ECO:0000313" key="18">
    <source>
        <dbReference type="Proteomes" id="UP000317155"/>
    </source>
</evidence>
<dbReference type="Pfam" id="PF06574">
    <property type="entry name" value="FAD_syn"/>
    <property type="match status" value="1"/>
</dbReference>
<dbReference type="PIRSF" id="PIRSF004491">
    <property type="entry name" value="FAD_Synth"/>
    <property type="match status" value="1"/>
</dbReference>
<keyword evidence="10 15" id="KW-0274">FAD</keyword>
<evidence type="ECO:0000256" key="8">
    <source>
        <dbReference type="ARBA" id="ARBA00022741"/>
    </source>
</evidence>
<dbReference type="RefSeq" id="WP_092057101.1">
    <property type="nucleotide sequence ID" value="NZ_FOJJ01000023.1"/>
</dbReference>
<dbReference type="SMART" id="SM00904">
    <property type="entry name" value="Flavokinase"/>
    <property type="match status" value="1"/>
</dbReference>
<dbReference type="InterPro" id="IPR015865">
    <property type="entry name" value="Riboflavin_kinase_bac/euk"/>
</dbReference>
<keyword evidence="4 15" id="KW-0285">Flavoprotein</keyword>
<dbReference type="UniPathway" id="UPA00277">
    <property type="reaction ID" value="UER00407"/>
</dbReference>
<evidence type="ECO:0000256" key="4">
    <source>
        <dbReference type="ARBA" id="ARBA00022630"/>
    </source>
</evidence>
<evidence type="ECO:0000256" key="6">
    <source>
        <dbReference type="ARBA" id="ARBA00022679"/>
    </source>
</evidence>
<evidence type="ECO:0000256" key="15">
    <source>
        <dbReference type="PIRNR" id="PIRNR004491"/>
    </source>
</evidence>
<keyword evidence="12" id="KW-0511">Multifunctional enzyme</keyword>
<dbReference type="InterPro" id="IPR002606">
    <property type="entry name" value="Riboflavin_kinase_bac"/>
</dbReference>
<keyword evidence="18" id="KW-1185">Reference proteome</keyword>
<dbReference type="InterPro" id="IPR015864">
    <property type="entry name" value="FAD_synthase"/>
</dbReference>
<proteinExistence type="inferred from homology"/>
<keyword evidence="9 15" id="KW-0418">Kinase</keyword>
<dbReference type="NCBIfam" id="NF004162">
    <property type="entry name" value="PRK05627.1-5"/>
    <property type="match status" value="1"/>
</dbReference>
<dbReference type="EMBL" id="VJVV01000003">
    <property type="protein sequence ID" value="TRO82792.1"/>
    <property type="molecule type" value="Genomic_DNA"/>
</dbReference>
<dbReference type="GO" id="GO:0009231">
    <property type="term" value="P:riboflavin biosynthetic process"/>
    <property type="evidence" value="ECO:0007669"/>
    <property type="project" value="InterPro"/>
</dbReference>
<evidence type="ECO:0000313" key="17">
    <source>
        <dbReference type="EMBL" id="TRO82792.1"/>
    </source>
</evidence>
<comment type="similarity">
    <text evidence="15">Belongs to the ribF family.</text>
</comment>
<dbReference type="PANTHER" id="PTHR22749">
    <property type="entry name" value="RIBOFLAVIN KINASE/FMN ADENYLYLTRANSFERASE"/>
    <property type="match status" value="1"/>
</dbReference>
<dbReference type="SUPFAM" id="SSF52374">
    <property type="entry name" value="Nucleotidylyl transferase"/>
    <property type="match status" value="1"/>
</dbReference>
<dbReference type="SUPFAM" id="SSF82114">
    <property type="entry name" value="Riboflavin kinase-like"/>
    <property type="match status" value="1"/>
</dbReference>
<dbReference type="GO" id="GO:0009398">
    <property type="term" value="P:FMN biosynthetic process"/>
    <property type="evidence" value="ECO:0007669"/>
    <property type="project" value="UniProtKB-UniRule"/>
</dbReference>
<keyword evidence="11 15" id="KW-0067">ATP-binding</keyword>
<evidence type="ECO:0000256" key="9">
    <source>
        <dbReference type="ARBA" id="ARBA00022777"/>
    </source>
</evidence>
<dbReference type="Gene3D" id="2.40.30.30">
    <property type="entry name" value="Riboflavin kinase-like"/>
    <property type="match status" value="1"/>
</dbReference>
<dbReference type="PANTHER" id="PTHR22749:SF6">
    <property type="entry name" value="RIBOFLAVIN KINASE"/>
    <property type="match status" value="1"/>
</dbReference>
<evidence type="ECO:0000256" key="7">
    <source>
        <dbReference type="ARBA" id="ARBA00022695"/>
    </source>
</evidence>
<protein>
    <recommendedName>
        <fullName evidence="15">Riboflavin biosynthesis protein</fullName>
    </recommendedName>
    <domain>
        <recommendedName>
            <fullName evidence="15">Riboflavin kinase</fullName>
            <ecNumber evidence="15">2.7.1.26</ecNumber>
        </recommendedName>
        <alternativeName>
            <fullName evidence="15">Flavokinase</fullName>
        </alternativeName>
    </domain>
    <domain>
        <recommendedName>
            <fullName evidence="15">FMN adenylyltransferase</fullName>
            <ecNumber evidence="15">2.7.7.2</ecNumber>
        </recommendedName>
        <alternativeName>
            <fullName evidence="15">FAD pyrophosphorylase</fullName>
        </alternativeName>
        <alternativeName>
            <fullName evidence="15">FAD synthase</fullName>
        </alternativeName>
    </domain>
</protein>
<evidence type="ECO:0000256" key="2">
    <source>
        <dbReference type="ARBA" id="ARBA00004726"/>
    </source>
</evidence>
<dbReference type="InterPro" id="IPR023468">
    <property type="entry name" value="Riboflavin_kinase"/>
</dbReference>
<gene>
    <name evidence="17" type="ORF">FL622_06360</name>
</gene>
<dbReference type="InterPro" id="IPR014729">
    <property type="entry name" value="Rossmann-like_a/b/a_fold"/>
</dbReference>
<comment type="pathway">
    <text evidence="3 15">Cofactor biosynthesis; FMN biosynthesis; FMN from riboflavin (ATP route): step 1/1.</text>
</comment>
<comment type="pathway">
    <text evidence="2 15">Cofactor biosynthesis; FAD biosynthesis; FAD from FMN: step 1/1.</text>
</comment>
<keyword evidence="7 15" id="KW-0548">Nucleotidyltransferase</keyword>
<dbReference type="FunFam" id="2.40.30.30:FF:000003">
    <property type="entry name" value="Riboflavin biosynthesis protein"/>
    <property type="match status" value="1"/>
</dbReference>
<dbReference type="Gene3D" id="3.40.50.620">
    <property type="entry name" value="HUPs"/>
    <property type="match status" value="1"/>
</dbReference>
<dbReference type="CDD" id="cd02064">
    <property type="entry name" value="FAD_synthetase_N"/>
    <property type="match status" value="1"/>
</dbReference>
<dbReference type="GO" id="GO:0005524">
    <property type="term" value="F:ATP binding"/>
    <property type="evidence" value="ECO:0007669"/>
    <property type="project" value="UniProtKB-UniRule"/>
</dbReference>
<dbReference type="GO" id="GO:0006747">
    <property type="term" value="P:FAD biosynthetic process"/>
    <property type="evidence" value="ECO:0007669"/>
    <property type="project" value="UniProtKB-UniRule"/>
</dbReference>
<comment type="catalytic activity">
    <reaction evidence="13 15">
        <text>riboflavin + ATP = FMN + ADP + H(+)</text>
        <dbReference type="Rhea" id="RHEA:14357"/>
        <dbReference type="ChEBI" id="CHEBI:15378"/>
        <dbReference type="ChEBI" id="CHEBI:30616"/>
        <dbReference type="ChEBI" id="CHEBI:57986"/>
        <dbReference type="ChEBI" id="CHEBI:58210"/>
        <dbReference type="ChEBI" id="CHEBI:456216"/>
        <dbReference type="EC" id="2.7.1.26"/>
    </reaction>
</comment>
<evidence type="ECO:0000256" key="1">
    <source>
        <dbReference type="ARBA" id="ARBA00002121"/>
    </source>
</evidence>
<name>A0A550JHU4_9BACT</name>
<evidence type="ECO:0000256" key="5">
    <source>
        <dbReference type="ARBA" id="ARBA00022643"/>
    </source>
</evidence>
<dbReference type="Proteomes" id="UP000317155">
    <property type="component" value="Unassembled WGS sequence"/>
</dbReference>
<dbReference type="EC" id="2.7.1.26" evidence="15"/>
<dbReference type="AlphaFoldDB" id="A0A550JHU4"/>
<accession>A0A550JHU4</accession>
<dbReference type="NCBIfam" id="TIGR00083">
    <property type="entry name" value="ribF"/>
    <property type="match status" value="1"/>
</dbReference>
<reference evidence="17 18" key="1">
    <citation type="submission" date="2019-07" db="EMBL/GenBank/DDBJ databases">
        <title>Insights of Desulfuromonas acetexigens electromicrobiology.</title>
        <authorList>
            <person name="Katuri K."/>
            <person name="Sapireddy V."/>
            <person name="Shaw D.R."/>
            <person name="Saikaly P."/>
        </authorList>
    </citation>
    <scope>NUCLEOTIDE SEQUENCE [LARGE SCALE GENOMIC DNA]</scope>
    <source>
        <strain evidence="17 18">2873</strain>
    </source>
</reference>
<feature type="domain" description="Riboflavin kinase" evidence="16">
    <location>
        <begin position="183"/>
        <end position="306"/>
    </location>
</feature>
<organism evidence="17 18">
    <name type="scientific">Trichloromonas acetexigens</name>
    <dbReference type="NCBI Taxonomy" id="38815"/>
    <lineage>
        <taxon>Bacteria</taxon>
        <taxon>Pseudomonadati</taxon>
        <taxon>Thermodesulfobacteriota</taxon>
        <taxon>Desulfuromonadia</taxon>
        <taxon>Desulfuromonadales</taxon>
        <taxon>Trichloromonadaceae</taxon>
        <taxon>Trichloromonas</taxon>
    </lineage>
</organism>
<dbReference type="EC" id="2.7.7.2" evidence="15"/>
<dbReference type="GO" id="GO:0003919">
    <property type="term" value="F:FMN adenylyltransferase activity"/>
    <property type="evidence" value="ECO:0007669"/>
    <property type="project" value="UniProtKB-UniRule"/>
</dbReference>
<comment type="catalytic activity">
    <reaction evidence="14 15">
        <text>FMN + ATP + H(+) = FAD + diphosphate</text>
        <dbReference type="Rhea" id="RHEA:17237"/>
        <dbReference type="ChEBI" id="CHEBI:15378"/>
        <dbReference type="ChEBI" id="CHEBI:30616"/>
        <dbReference type="ChEBI" id="CHEBI:33019"/>
        <dbReference type="ChEBI" id="CHEBI:57692"/>
        <dbReference type="ChEBI" id="CHEBI:58210"/>
        <dbReference type="EC" id="2.7.7.2"/>
    </reaction>
</comment>
<keyword evidence="6 15" id="KW-0808">Transferase</keyword>
<comment type="caution">
    <text evidence="17">The sequence shown here is derived from an EMBL/GenBank/DDBJ whole genome shotgun (WGS) entry which is preliminary data.</text>
</comment>
<keyword evidence="5 15" id="KW-0288">FMN</keyword>
<evidence type="ECO:0000256" key="10">
    <source>
        <dbReference type="ARBA" id="ARBA00022827"/>
    </source>
</evidence>